<evidence type="ECO:0000259" key="5">
    <source>
        <dbReference type="PROSITE" id="PS50404"/>
    </source>
</evidence>
<reference evidence="6 7" key="1">
    <citation type="submission" date="2018-11" db="EMBL/GenBank/DDBJ databases">
        <title>Genomic Encyclopedia of Type Strains, Phase IV (KMG-IV): sequencing the most valuable type-strain genomes for metagenomic binning, comparative biology and taxonomic classification.</title>
        <authorList>
            <person name="Goeker M."/>
        </authorList>
    </citation>
    <scope>NUCLEOTIDE SEQUENCE [LARGE SCALE GENOMIC DNA]</scope>
    <source>
        <strain evidence="6 7">DSM 21945</strain>
    </source>
</reference>
<keyword evidence="2 6" id="KW-0808">Transferase</keyword>
<accession>A0A3N1P4I0</accession>
<dbReference type="EC" id="2.5.1.18" evidence="1"/>
<feature type="domain" description="GST N-terminal" evidence="5">
    <location>
        <begin position="1"/>
        <end position="81"/>
    </location>
</feature>
<dbReference type="PANTHER" id="PTHR44051">
    <property type="entry name" value="GLUTATHIONE S-TRANSFERASE-RELATED"/>
    <property type="match status" value="1"/>
</dbReference>
<dbReference type="SFLD" id="SFLDG01150">
    <property type="entry name" value="Main.1:_Beta-like"/>
    <property type="match status" value="1"/>
</dbReference>
<dbReference type="Pfam" id="PF00043">
    <property type="entry name" value="GST_C"/>
    <property type="match status" value="1"/>
</dbReference>
<gene>
    <name evidence="6" type="ORF">EDC28_108101</name>
</gene>
<evidence type="ECO:0000256" key="4">
    <source>
        <dbReference type="RuleBase" id="RU003494"/>
    </source>
</evidence>
<dbReference type="AlphaFoldDB" id="A0A3N1P4I0"/>
<evidence type="ECO:0000256" key="3">
    <source>
        <dbReference type="ARBA" id="ARBA00047960"/>
    </source>
</evidence>
<comment type="similarity">
    <text evidence="4">Belongs to the GST superfamily.</text>
</comment>
<dbReference type="GO" id="GO:0004364">
    <property type="term" value="F:glutathione transferase activity"/>
    <property type="evidence" value="ECO:0007669"/>
    <property type="project" value="UniProtKB-EC"/>
</dbReference>
<dbReference type="Pfam" id="PF02798">
    <property type="entry name" value="GST_N"/>
    <property type="match status" value="1"/>
</dbReference>
<evidence type="ECO:0000256" key="2">
    <source>
        <dbReference type="ARBA" id="ARBA00022679"/>
    </source>
</evidence>
<proteinExistence type="inferred from homology"/>
<dbReference type="RefSeq" id="WP_050659271.1">
    <property type="nucleotide sequence ID" value="NZ_JBLXEP010000003.1"/>
</dbReference>
<dbReference type="Gene3D" id="3.40.30.10">
    <property type="entry name" value="Glutaredoxin"/>
    <property type="match status" value="1"/>
</dbReference>
<dbReference type="SFLD" id="SFLDG00358">
    <property type="entry name" value="Main_(cytGST)"/>
    <property type="match status" value="1"/>
</dbReference>
<dbReference type="Gene3D" id="1.20.1050.10">
    <property type="match status" value="1"/>
</dbReference>
<dbReference type="CDD" id="cd03189">
    <property type="entry name" value="GST_C_GTT1_like"/>
    <property type="match status" value="1"/>
</dbReference>
<organism evidence="6 7">
    <name type="scientific">Gallaecimonas pentaromativorans</name>
    <dbReference type="NCBI Taxonomy" id="584787"/>
    <lineage>
        <taxon>Bacteria</taxon>
        <taxon>Pseudomonadati</taxon>
        <taxon>Pseudomonadota</taxon>
        <taxon>Gammaproteobacteria</taxon>
        <taxon>Enterobacterales</taxon>
        <taxon>Gallaecimonadaceae</taxon>
        <taxon>Gallaecimonas</taxon>
    </lineage>
</organism>
<dbReference type="SUPFAM" id="SSF47616">
    <property type="entry name" value="GST C-terminal domain-like"/>
    <property type="match status" value="1"/>
</dbReference>
<dbReference type="InterPro" id="IPR004045">
    <property type="entry name" value="Glutathione_S-Trfase_N"/>
</dbReference>
<dbReference type="PANTHER" id="PTHR44051:SF9">
    <property type="entry name" value="GLUTATHIONE S-TRANSFERASE 1"/>
    <property type="match status" value="1"/>
</dbReference>
<evidence type="ECO:0000313" key="7">
    <source>
        <dbReference type="Proteomes" id="UP000268033"/>
    </source>
</evidence>
<dbReference type="GO" id="GO:0005737">
    <property type="term" value="C:cytoplasm"/>
    <property type="evidence" value="ECO:0007669"/>
    <property type="project" value="UniProtKB-ARBA"/>
</dbReference>
<name>A0A3N1P4I0_9GAMM</name>
<evidence type="ECO:0000256" key="1">
    <source>
        <dbReference type="ARBA" id="ARBA00012452"/>
    </source>
</evidence>
<dbReference type="GO" id="GO:0004601">
    <property type="term" value="F:peroxidase activity"/>
    <property type="evidence" value="ECO:0007669"/>
    <property type="project" value="UniProtKB-ARBA"/>
</dbReference>
<dbReference type="STRING" id="584787.GCA_001247655_03813"/>
<dbReference type="OrthoDB" id="9810080at2"/>
<dbReference type="EMBL" id="RJUL01000008">
    <property type="protein sequence ID" value="ROQ23363.1"/>
    <property type="molecule type" value="Genomic_DNA"/>
</dbReference>
<evidence type="ECO:0000313" key="6">
    <source>
        <dbReference type="EMBL" id="ROQ23363.1"/>
    </source>
</evidence>
<dbReference type="SUPFAM" id="SSF52833">
    <property type="entry name" value="Thioredoxin-like"/>
    <property type="match status" value="1"/>
</dbReference>
<comment type="catalytic activity">
    <reaction evidence="3">
        <text>RX + glutathione = an S-substituted glutathione + a halide anion + H(+)</text>
        <dbReference type="Rhea" id="RHEA:16437"/>
        <dbReference type="ChEBI" id="CHEBI:15378"/>
        <dbReference type="ChEBI" id="CHEBI:16042"/>
        <dbReference type="ChEBI" id="CHEBI:17792"/>
        <dbReference type="ChEBI" id="CHEBI:57925"/>
        <dbReference type="ChEBI" id="CHEBI:90779"/>
        <dbReference type="EC" id="2.5.1.18"/>
    </reaction>
</comment>
<protein>
    <recommendedName>
        <fullName evidence="1">glutathione transferase</fullName>
        <ecNumber evidence="1">2.5.1.18</ecNumber>
    </recommendedName>
</protein>
<sequence length="221" mass="24922">MLTLHHLERSRSHRVLWLLEELGLEYRIESYQRDAKTMLAPASLQAVHPLGKSPVLEDGELVIAESGAILEYLLDTYGQGRLKPAGGQALVDYRYWMHYAEGSLMPLLVMKLVFSRIPKGPMPFLVRPVARKLMAKVTQSFLQPQLSRHLAFIEQHLSRGDWFAGEFSAADIQMSFVLEAAASRAGLDDCPNIMAFIERCRKNSQYQEAIRKGGPVILQAD</sequence>
<dbReference type="FunFam" id="3.40.30.10:FF:000156">
    <property type="entry name" value="Glutathione S-transferase 1"/>
    <property type="match status" value="1"/>
</dbReference>
<dbReference type="InterPro" id="IPR036282">
    <property type="entry name" value="Glutathione-S-Trfase_C_sf"/>
</dbReference>
<dbReference type="InterPro" id="IPR004046">
    <property type="entry name" value="GST_C"/>
</dbReference>
<dbReference type="SFLD" id="SFLDS00019">
    <property type="entry name" value="Glutathione_Transferase_(cytos"/>
    <property type="match status" value="1"/>
</dbReference>
<comment type="caution">
    <text evidence="6">The sequence shown here is derived from an EMBL/GenBank/DDBJ whole genome shotgun (WGS) entry which is preliminary data.</text>
</comment>
<dbReference type="CDD" id="cd03046">
    <property type="entry name" value="GST_N_GTT1_like"/>
    <property type="match status" value="1"/>
</dbReference>
<dbReference type="InterPro" id="IPR040079">
    <property type="entry name" value="Glutathione_S-Trfase"/>
</dbReference>
<dbReference type="InterPro" id="IPR036249">
    <property type="entry name" value="Thioredoxin-like_sf"/>
</dbReference>
<dbReference type="Proteomes" id="UP000268033">
    <property type="component" value="Unassembled WGS sequence"/>
</dbReference>
<keyword evidence="7" id="KW-1185">Reference proteome</keyword>
<dbReference type="PROSITE" id="PS50404">
    <property type="entry name" value="GST_NTER"/>
    <property type="match status" value="1"/>
</dbReference>